<dbReference type="RefSeq" id="WP_136456194.1">
    <property type="nucleotide sequence ID" value="NZ_SRSF01000001.1"/>
</dbReference>
<dbReference type="PANTHER" id="PTHR43546">
    <property type="entry name" value="UPF0173 METAL-DEPENDENT HYDROLASE MJ1163-RELATED"/>
    <property type="match status" value="1"/>
</dbReference>
<evidence type="ECO:0000313" key="3">
    <source>
        <dbReference type="EMBL" id="THH41368.1"/>
    </source>
</evidence>
<evidence type="ECO:0000313" key="4">
    <source>
        <dbReference type="Proteomes" id="UP000308528"/>
    </source>
</evidence>
<dbReference type="PROSITE" id="PS51257">
    <property type="entry name" value="PROKAR_LIPOPROTEIN"/>
    <property type="match status" value="1"/>
</dbReference>
<feature type="domain" description="Metallo-beta-lactamase" evidence="2">
    <location>
        <begin position="50"/>
        <end position="229"/>
    </location>
</feature>
<dbReference type="Pfam" id="PF13483">
    <property type="entry name" value="Lactamase_B_3"/>
    <property type="match status" value="1"/>
</dbReference>
<comment type="caution">
    <text evidence="3">The sequence shown here is derived from an EMBL/GenBank/DDBJ whole genome shotgun (WGS) entry which is preliminary data.</text>
</comment>
<dbReference type="SUPFAM" id="SSF56281">
    <property type="entry name" value="Metallo-hydrolase/oxidoreductase"/>
    <property type="match status" value="1"/>
</dbReference>
<sequence length="266" mass="29411">MRYCLFVLLCTCVLAACSNNIDATSENTTPTTETTDADEMPTEEVVVHPVYHGSLVLTQGDRTIYVDPYGGASLYSAFAAPDLVLITHTHPDHLDTATLSGLDLSNATLVAPAAVMEADPNTTFAERHTLANGESWDWNGINIEAIPAYNPPPKENFHPEGKFNGYVLDFDDDNERIYISGDTEGVPAMRGLQDIDIAFVAMNLPYTMDINQAAESVLAFAPDVVYPYHYRNQDQTKSDVQAFREKITQSNPNITVRLEDWYPIAQ</sequence>
<proteinExistence type="predicted"/>
<dbReference type="PANTHER" id="PTHR43546:SF3">
    <property type="entry name" value="UPF0173 METAL-DEPENDENT HYDROLASE MJ1163"/>
    <property type="match status" value="1"/>
</dbReference>
<feature type="signal peptide" evidence="1">
    <location>
        <begin position="1"/>
        <end position="23"/>
    </location>
</feature>
<name>A0A4S4NSF7_9BACT</name>
<dbReference type="Proteomes" id="UP000308528">
    <property type="component" value="Unassembled WGS sequence"/>
</dbReference>
<evidence type="ECO:0000256" key="1">
    <source>
        <dbReference type="SAM" id="SignalP"/>
    </source>
</evidence>
<dbReference type="AlphaFoldDB" id="A0A4S4NSF7"/>
<accession>A0A4S4NSF7</accession>
<keyword evidence="3" id="KW-0378">Hydrolase</keyword>
<dbReference type="Gene3D" id="3.60.15.10">
    <property type="entry name" value="Ribonuclease Z/Hydroxyacylglutathione hydrolase-like"/>
    <property type="match status" value="1"/>
</dbReference>
<gene>
    <name evidence="3" type="ORF">E4021_01865</name>
</gene>
<reference evidence="3 4" key="1">
    <citation type="submission" date="2019-04" db="EMBL/GenBank/DDBJ databases">
        <title>Lewinella litorea sp. nov., isolated from a marine sand.</title>
        <authorList>
            <person name="Yoon J.-H."/>
        </authorList>
    </citation>
    <scope>NUCLEOTIDE SEQUENCE [LARGE SCALE GENOMIC DNA]</scope>
    <source>
        <strain evidence="3 4">HSMS-39</strain>
    </source>
</reference>
<dbReference type="InterPro" id="IPR036866">
    <property type="entry name" value="RibonucZ/Hydroxyglut_hydro"/>
</dbReference>
<dbReference type="InterPro" id="IPR050114">
    <property type="entry name" value="UPF0173_UPF0282_UlaG_hydrolase"/>
</dbReference>
<dbReference type="InterPro" id="IPR001279">
    <property type="entry name" value="Metallo-B-lactamas"/>
</dbReference>
<dbReference type="OrthoDB" id="9789133at2"/>
<feature type="chain" id="PRO_5020462107" evidence="1">
    <location>
        <begin position="24"/>
        <end position="266"/>
    </location>
</feature>
<dbReference type="GO" id="GO:0016787">
    <property type="term" value="F:hydrolase activity"/>
    <property type="evidence" value="ECO:0007669"/>
    <property type="project" value="UniProtKB-KW"/>
</dbReference>
<protein>
    <submittedName>
        <fullName evidence="3">MBL fold metallo-hydrolase</fullName>
    </submittedName>
</protein>
<evidence type="ECO:0000259" key="2">
    <source>
        <dbReference type="SMART" id="SM00849"/>
    </source>
</evidence>
<keyword evidence="4" id="KW-1185">Reference proteome</keyword>
<dbReference type="SMART" id="SM00849">
    <property type="entry name" value="Lactamase_B"/>
    <property type="match status" value="1"/>
</dbReference>
<keyword evidence="1" id="KW-0732">Signal</keyword>
<organism evidence="3 4">
    <name type="scientific">Neolewinella litorea</name>
    <dbReference type="NCBI Taxonomy" id="2562452"/>
    <lineage>
        <taxon>Bacteria</taxon>
        <taxon>Pseudomonadati</taxon>
        <taxon>Bacteroidota</taxon>
        <taxon>Saprospiria</taxon>
        <taxon>Saprospirales</taxon>
        <taxon>Lewinellaceae</taxon>
        <taxon>Neolewinella</taxon>
    </lineage>
</organism>
<dbReference type="EMBL" id="SRSF01000001">
    <property type="protein sequence ID" value="THH41368.1"/>
    <property type="molecule type" value="Genomic_DNA"/>
</dbReference>